<dbReference type="EMBL" id="CM020618">
    <property type="protein sequence ID" value="KAK1859167.1"/>
    <property type="molecule type" value="Genomic_DNA"/>
</dbReference>
<evidence type="ECO:0000313" key="1">
    <source>
        <dbReference type="EMBL" id="KAK1859167.1"/>
    </source>
</evidence>
<organism evidence="1 2">
    <name type="scientific">Pyropia yezoensis</name>
    <name type="common">Susabi-nori</name>
    <name type="synonym">Porphyra yezoensis</name>
    <dbReference type="NCBI Taxonomy" id="2788"/>
    <lineage>
        <taxon>Eukaryota</taxon>
        <taxon>Rhodophyta</taxon>
        <taxon>Bangiophyceae</taxon>
        <taxon>Bangiales</taxon>
        <taxon>Bangiaceae</taxon>
        <taxon>Pyropia</taxon>
    </lineage>
</organism>
<sequence length="459" mass="50547">MRGHCEGLPLVGNVVAFMRDPLGLVRRGHAARGGVFTIRIAHKRMTFLLGAAPHAAFFRATDEQLDQTEVYRFSVPVFGRGVVYDAPLPVRLQQFRLLSLSLRVNMLETYVPMMVGECVAFFDAWADDGEVELFEALSQLIILTASRCLMGREIRENLFGEVSRLIHDLDEGMQPLSVLAPYLPTPAHARRDAAREELRALYTPIIKARRAADAARAAGEAVPPSEDDMLQTLLESRYRDGRAMDDNEVVGMLVAALFAGQHTSSITSTWTGLELLRSPTQLAAALAEQDAVRASHGEELTYSSLGAMDVLHRAMKETLRMYPPLIFLLRKVLSPRPVGGYTIPVGDVAMVSTQVSGRLPELFDNPDVWDPERFAPGREEDRRAPFSYLGFGGGRHGCMGEGFAYLQVKTIWAVLLRTFELTAVGPLPLPDFGAMVVGPKGATTVRYRRRVPRATAGAA</sequence>
<reference evidence="1" key="1">
    <citation type="submission" date="2019-11" db="EMBL/GenBank/DDBJ databases">
        <title>Nori genome reveals adaptations in red seaweeds to the harsh intertidal environment.</title>
        <authorList>
            <person name="Wang D."/>
            <person name="Mao Y."/>
        </authorList>
    </citation>
    <scope>NUCLEOTIDE SEQUENCE</scope>
    <source>
        <tissue evidence="1">Gametophyte</tissue>
    </source>
</reference>
<dbReference type="Proteomes" id="UP000798662">
    <property type="component" value="Chromosome 1"/>
</dbReference>
<proteinExistence type="predicted"/>
<comment type="caution">
    <text evidence="1">The sequence shown here is derived from an EMBL/GenBank/DDBJ whole genome shotgun (WGS) entry which is preliminary data.</text>
</comment>
<evidence type="ECO:0000313" key="2">
    <source>
        <dbReference type="Proteomes" id="UP000798662"/>
    </source>
</evidence>
<gene>
    <name evidence="1" type="ORF">I4F81_001764</name>
</gene>
<protein>
    <submittedName>
        <fullName evidence="1">Uncharacterized protein</fullName>
    </submittedName>
</protein>
<keyword evidence="2" id="KW-1185">Reference proteome</keyword>
<name>A0ACC3BNT3_PYRYE</name>
<accession>A0ACC3BNT3</accession>